<dbReference type="EMBL" id="CM056812">
    <property type="protein sequence ID" value="KAJ8616911.1"/>
    <property type="molecule type" value="Genomic_DNA"/>
</dbReference>
<accession>A0ACC2K7C9</accession>
<dbReference type="Proteomes" id="UP001234297">
    <property type="component" value="Chromosome 4"/>
</dbReference>
<name>A0ACC2K7C9_PERAE</name>
<gene>
    <name evidence="1" type="ORF">MRB53_013097</name>
</gene>
<keyword evidence="2" id="KW-1185">Reference proteome</keyword>
<protein>
    <submittedName>
        <fullName evidence="1">Uncharacterized protein</fullName>
    </submittedName>
</protein>
<sequence>MMMMVSAGGKPLRNLVRRWQDLSGGQGLRIPLSGRRGVEGYGENPADLLLDPDPGEGPAKVPRGYLAVYVGPEMRRFVIPARYLGVPAMRVLMERAAEEFGYEQRGGLRIPCEEEAFQEILSVLDRRRKKKKLMLM</sequence>
<proteinExistence type="predicted"/>
<evidence type="ECO:0000313" key="2">
    <source>
        <dbReference type="Proteomes" id="UP001234297"/>
    </source>
</evidence>
<reference evidence="1 2" key="1">
    <citation type="journal article" date="2022" name="Hortic Res">
        <title>A haplotype resolved chromosomal level avocado genome allows analysis of novel avocado genes.</title>
        <authorList>
            <person name="Nath O."/>
            <person name="Fletcher S.J."/>
            <person name="Hayward A."/>
            <person name="Shaw L.M."/>
            <person name="Masouleh A.K."/>
            <person name="Furtado A."/>
            <person name="Henry R.J."/>
            <person name="Mitter N."/>
        </authorList>
    </citation>
    <scope>NUCLEOTIDE SEQUENCE [LARGE SCALE GENOMIC DNA]</scope>
    <source>
        <strain evidence="2">cv. Hass</strain>
    </source>
</reference>
<evidence type="ECO:0000313" key="1">
    <source>
        <dbReference type="EMBL" id="KAJ8616911.1"/>
    </source>
</evidence>
<organism evidence="1 2">
    <name type="scientific">Persea americana</name>
    <name type="common">Avocado</name>
    <dbReference type="NCBI Taxonomy" id="3435"/>
    <lineage>
        <taxon>Eukaryota</taxon>
        <taxon>Viridiplantae</taxon>
        <taxon>Streptophyta</taxon>
        <taxon>Embryophyta</taxon>
        <taxon>Tracheophyta</taxon>
        <taxon>Spermatophyta</taxon>
        <taxon>Magnoliopsida</taxon>
        <taxon>Magnoliidae</taxon>
        <taxon>Laurales</taxon>
        <taxon>Lauraceae</taxon>
        <taxon>Persea</taxon>
    </lineage>
</organism>
<comment type="caution">
    <text evidence="1">The sequence shown here is derived from an EMBL/GenBank/DDBJ whole genome shotgun (WGS) entry which is preliminary data.</text>
</comment>